<evidence type="ECO:0000313" key="1">
    <source>
        <dbReference type="EMBL" id="CAA56015.1"/>
    </source>
</evidence>
<dbReference type="AlphaFoldDB" id="E9PA52"/>
<gene>
    <name evidence="1" type="primary">YBL0705</name>
</gene>
<name>E9PA52_YEASX</name>
<accession>E9PA52</accession>
<reference evidence="1" key="1">
    <citation type="journal article" date="1995" name="Yeast">
        <title>Sequence analysis of a 78.6 kb segment of the left end of Saccharomyces cerevisiae chromosome II.</title>
        <authorList>
            <person name="Obermaier B."/>
            <person name="Gassenhuber J."/>
            <person name="Piravandi E."/>
            <person name="Domdey H."/>
        </authorList>
    </citation>
    <scope>NUCLEOTIDE SEQUENCE</scope>
    <source>
        <strain evidence="1">S 288c</strain>
    </source>
</reference>
<protein>
    <submittedName>
        <fullName evidence="1">E-141 protein</fullName>
    </submittedName>
</protein>
<organism evidence="1">
    <name type="scientific">Saccharomyces cerevisiae</name>
    <name type="common">Baker's yeast</name>
    <dbReference type="NCBI Taxonomy" id="4932"/>
    <lineage>
        <taxon>Eukaryota</taxon>
        <taxon>Fungi</taxon>
        <taxon>Dikarya</taxon>
        <taxon>Ascomycota</taxon>
        <taxon>Saccharomycotina</taxon>
        <taxon>Saccharomycetes</taxon>
        <taxon>Saccharomycetales</taxon>
        <taxon>Saccharomycetaceae</taxon>
        <taxon>Saccharomyces</taxon>
    </lineage>
</organism>
<sequence length="141" mass="15887">MKEIDVDPVAPTIARTFARDVIEIASRYENSKIQRVIILICRKDSLRRFGSSLFCWVGASCGSSLLKLSNGIKLALLSYNLPFLKFSMNIIMFFTDDLQGWHCNGNANITNSSIANLPMVVEMEFGYKVRIFPTIFSPNVI</sequence>
<proteinExistence type="predicted"/>
<dbReference type="EMBL" id="X79489">
    <property type="protein sequence ID" value="CAA56015.1"/>
    <property type="molecule type" value="Genomic_DNA"/>
</dbReference>